<comment type="caution">
    <text evidence="1">The sequence shown here is derived from an EMBL/GenBank/DDBJ whole genome shotgun (WGS) entry which is preliminary data.</text>
</comment>
<accession>A0A371GGR5</accession>
<reference evidence="1" key="1">
    <citation type="submission" date="2018-05" db="EMBL/GenBank/DDBJ databases">
        <title>Draft genome of Mucuna pruriens seed.</title>
        <authorList>
            <person name="Nnadi N.E."/>
            <person name="Vos R."/>
            <person name="Hasami M.H."/>
            <person name="Devisetty U.K."/>
            <person name="Aguiy J.C."/>
        </authorList>
    </citation>
    <scope>NUCLEOTIDE SEQUENCE [LARGE SCALE GENOMIC DNA]</scope>
    <source>
        <strain evidence="1">JCA_2017</strain>
    </source>
</reference>
<organism evidence="1 2">
    <name type="scientific">Mucuna pruriens</name>
    <name type="common">Velvet bean</name>
    <name type="synonym">Dolichos pruriens</name>
    <dbReference type="NCBI Taxonomy" id="157652"/>
    <lineage>
        <taxon>Eukaryota</taxon>
        <taxon>Viridiplantae</taxon>
        <taxon>Streptophyta</taxon>
        <taxon>Embryophyta</taxon>
        <taxon>Tracheophyta</taxon>
        <taxon>Spermatophyta</taxon>
        <taxon>Magnoliopsida</taxon>
        <taxon>eudicotyledons</taxon>
        <taxon>Gunneridae</taxon>
        <taxon>Pentapetalae</taxon>
        <taxon>rosids</taxon>
        <taxon>fabids</taxon>
        <taxon>Fabales</taxon>
        <taxon>Fabaceae</taxon>
        <taxon>Papilionoideae</taxon>
        <taxon>50 kb inversion clade</taxon>
        <taxon>NPAAA clade</taxon>
        <taxon>indigoferoid/millettioid clade</taxon>
        <taxon>Phaseoleae</taxon>
        <taxon>Mucuna</taxon>
    </lineage>
</organism>
<name>A0A371GGR5_MUCPR</name>
<dbReference type="EMBL" id="QJKJ01005585">
    <property type="protein sequence ID" value="RDX89748.1"/>
    <property type="molecule type" value="Genomic_DNA"/>
</dbReference>
<dbReference type="Proteomes" id="UP000257109">
    <property type="component" value="Unassembled WGS sequence"/>
</dbReference>
<dbReference type="AlphaFoldDB" id="A0A371GGR5"/>
<keyword evidence="2" id="KW-1185">Reference proteome</keyword>
<evidence type="ECO:0000313" key="2">
    <source>
        <dbReference type="Proteomes" id="UP000257109"/>
    </source>
</evidence>
<sequence length="98" mass="11339">LISVLISIVFQPPSFTIFESETEIVRLCSVRLHSAETKPDYLCRDHLGSVSAESNSASAESSKRLKRSHYQDAIKQIRKYAKFLKELCMHKRKKLREE</sequence>
<gene>
    <name evidence="1" type="ORF">CR513_28486</name>
</gene>
<proteinExistence type="predicted"/>
<feature type="non-terminal residue" evidence="1">
    <location>
        <position position="1"/>
    </location>
</feature>
<protein>
    <submittedName>
        <fullName evidence="1">Uncharacterized protein</fullName>
    </submittedName>
</protein>
<evidence type="ECO:0000313" key="1">
    <source>
        <dbReference type="EMBL" id="RDX89748.1"/>
    </source>
</evidence>